<evidence type="ECO:0000256" key="1">
    <source>
        <dbReference type="SAM" id="MobiDB-lite"/>
    </source>
</evidence>
<dbReference type="Proteomes" id="UP000179227">
    <property type="component" value="Unassembled WGS sequence"/>
</dbReference>
<sequence>MHLKGFAPILLVLPVAIITLLSLTATIAKGHNQETRLFPETISRFIKVNKPPVTQKNEPGNLSSTPTPAPTDKPSPIQEYLAVAKEAPSPSPIPTPAPKPASSGGGNTTSGGNYIVATFNLSSITVVTDSANDDNCSNNCPAKSLAQFISENGGRAGINGTYFCPPDYSWCSGKVNTYDFPVWNNRKKKWMEAEKLFWDGRGMMIFRGGSPQFYPCAKCSNASSDITGGIVNYPSLLAGGQILVADSAKGTRNGIGFGNGKLFLVSARNSSYLDLANIFKSLGATDALNLDGGGSTALYDGGYRAGPGRALPNAIIVK</sequence>
<feature type="compositionally biased region" description="Pro residues" evidence="1">
    <location>
        <begin position="89"/>
        <end position="99"/>
    </location>
</feature>
<dbReference type="STRING" id="1797729.A3A60_01500"/>
<accession>A0A1F5HZJ6</accession>
<name>A0A1F5HZJ6_9BACT</name>
<dbReference type="InterPro" id="IPR018711">
    <property type="entry name" value="NAGPA"/>
</dbReference>
<gene>
    <name evidence="3" type="ORF">A3A60_01500</name>
</gene>
<dbReference type="Pfam" id="PF09992">
    <property type="entry name" value="NAGPA"/>
    <property type="match status" value="1"/>
</dbReference>
<protein>
    <recommendedName>
        <fullName evidence="2">Phosphodiester glycosidase domain-containing protein</fullName>
    </recommendedName>
</protein>
<proteinExistence type="predicted"/>
<feature type="domain" description="Phosphodiester glycosidase" evidence="2">
    <location>
        <begin position="224"/>
        <end position="317"/>
    </location>
</feature>
<organism evidence="3 4">
    <name type="scientific">Candidatus Curtissbacteria bacterium RIFCSPLOWO2_01_FULL_42_26</name>
    <dbReference type="NCBI Taxonomy" id="1797729"/>
    <lineage>
        <taxon>Bacteria</taxon>
        <taxon>Candidatus Curtissiibacteriota</taxon>
    </lineage>
</organism>
<feature type="compositionally biased region" description="Polar residues" evidence="1">
    <location>
        <begin position="52"/>
        <end position="66"/>
    </location>
</feature>
<dbReference type="AlphaFoldDB" id="A0A1F5HZJ6"/>
<dbReference type="EMBL" id="MFBS01000018">
    <property type="protein sequence ID" value="OGE09587.1"/>
    <property type="molecule type" value="Genomic_DNA"/>
</dbReference>
<evidence type="ECO:0000259" key="2">
    <source>
        <dbReference type="Pfam" id="PF09992"/>
    </source>
</evidence>
<reference evidence="3 4" key="1">
    <citation type="journal article" date="2016" name="Nat. Commun.">
        <title>Thousands of microbial genomes shed light on interconnected biogeochemical processes in an aquifer system.</title>
        <authorList>
            <person name="Anantharaman K."/>
            <person name="Brown C.T."/>
            <person name="Hug L.A."/>
            <person name="Sharon I."/>
            <person name="Castelle C.J."/>
            <person name="Probst A.J."/>
            <person name="Thomas B.C."/>
            <person name="Singh A."/>
            <person name="Wilkins M.J."/>
            <person name="Karaoz U."/>
            <person name="Brodie E.L."/>
            <person name="Williams K.H."/>
            <person name="Hubbard S.S."/>
            <person name="Banfield J.F."/>
        </authorList>
    </citation>
    <scope>NUCLEOTIDE SEQUENCE [LARGE SCALE GENOMIC DNA]</scope>
</reference>
<evidence type="ECO:0000313" key="4">
    <source>
        <dbReference type="Proteomes" id="UP000179227"/>
    </source>
</evidence>
<comment type="caution">
    <text evidence="3">The sequence shown here is derived from an EMBL/GenBank/DDBJ whole genome shotgun (WGS) entry which is preliminary data.</text>
</comment>
<feature type="region of interest" description="Disordered" evidence="1">
    <location>
        <begin position="50"/>
        <end position="109"/>
    </location>
</feature>
<evidence type="ECO:0000313" key="3">
    <source>
        <dbReference type="EMBL" id="OGE09587.1"/>
    </source>
</evidence>